<proteinExistence type="predicted"/>
<comment type="caution">
    <text evidence="4">The sequence shown here is derived from an EMBL/GenBank/DDBJ whole genome shotgun (WGS) entry which is preliminary data.</text>
</comment>
<comment type="cofactor">
    <cofactor evidence="1">
        <name>Mg(2+)</name>
        <dbReference type="ChEBI" id="CHEBI:18420"/>
    </cofactor>
</comment>
<sequence>MPIPDFVRELRQHIGTTPLWLTGATAVVLDGDRMLLIRRSDTGEWAPITGIVDPGEEPAVAAAREAAEEAGVEIEVERLSSTWVTEPVVYDNGDRAQYLDLTFRCRYVSGDPAPVDGEALEVAWFALGALPQMRAEFADRIRHALEPDGPAVFLREPSGR</sequence>
<dbReference type="Pfam" id="PF00293">
    <property type="entry name" value="NUDIX"/>
    <property type="match status" value="1"/>
</dbReference>
<name>A0ABT1ZEW1_9MICO</name>
<evidence type="ECO:0000313" key="4">
    <source>
        <dbReference type="EMBL" id="MCS0499238.1"/>
    </source>
</evidence>
<evidence type="ECO:0000259" key="3">
    <source>
        <dbReference type="PROSITE" id="PS51462"/>
    </source>
</evidence>
<dbReference type="PANTHER" id="PTHR43046">
    <property type="entry name" value="GDP-MANNOSE MANNOSYL HYDROLASE"/>
    <property type="match status" value="1"/>
</dbReference>
<evidence type="ECO:0000256" key="1">
    <source>
        <dbReference type="ARBA" id="ARBA00001946"/>
    </source>
</evidence>
<keyword evidence="5" id="KW-1185">Reference proteome</keyword>
<accession>A0ABT1ZEW1</accession>
<organism evidence="4 5">
    <name type="scientific">Protaetiibacter mangrovi</name>
    <dbReference type="NCBI Taxonomy" id="2970926"/>
    <lineage>
        <taxon>Bacteria</taxon>
        <taxon>Bacillati</taxon>
        <taxon>Actinomycetota</taxon>
        <taxon>Actinomycetes</taxon>
        <taxon>Micrococcales</taxon>
        <taxon>Microbacteriaceae</taxon>
        <taxon>Protaetiibacter</taxon>
    </lineage>
</organism>
<protein>
    <submittedName>
        <fullName evidence="4">NUDIX domain-containing protein</fullName>
    </submittedName>
</protein>
<dbReference type="EMBL" id="JANTHX010000005">
    <property type="protein sequence ID" value="MCS0499238.1"/>
    <property type="molecule type" value="Genomic_DNA"/>
</dbReference>
<dbReference type="RefSeq" id="WP_258798257.1">
    <property type="nucleotide sequence ID" value="NZ_JANTHX010000005.1"/>
</dbReference>
<feature type="domain" description="Nudix hydrolase" evidence="3">
    <location>
        <begin position="19"/>
        <end position="147"/>
    </location>
</feature>
<dbReference type="InterPro" id="IPR015797">
    <property type="entry name" value="NUDIX_hydrolase-like_dom_sf"/>
</dbReference>
<keyword evidence="2" id="KW-0378">Hydrolase</keyword>
<dbReference type="Gene3D" id="3.90.79.10">
    <property type="entry name" value="Nucleoside Triphosphate Pyrophosphohydrolase"/>
    <property type="match status" value="1"/>
</dbReference>
<dbReference type="PROSITE" id="PS51462">
    <property type="entry name" value="NUDIX"/>
    <property type="match status" value="1"/>
</dbReference>
<gene>
    <name evidence="4" type="ORF">NUH29_06710</name>
</gene>
<dbReference type="InterPro" id="IPR000086">
    <property type="entry name" value="NUDIX_hydrolase_dom"/>
</dbReference>
<reference evidence="4 5" key="1">
    <citation type="submission" date="2022-08" db="EMBL/GenBank/DDBJ databases">
        <authorList>
            <person name="Li F."/>
        </authorList>
    </citation>
    <scope>NUCLEOTIDE SEQUENCE [LARGE SCALE GENOMIC DNA]</scope>
    <source>
        <strain evidence="4 5">10F1B-8-1</strain>
    </source>
</reference>
<dbReference type="PROSITE" id="PS00893">
    <property type="entry name" value="NUDIX_BOX"/>
    <property type="match status" value="1"/>
</dbReference>
<dbReference type="InterPro" id="IPR020084">
    <property type="entry name" value="NUDIX_hydrolase_CS"/>
</dbReference>
<dbReference type="Proteomes" id="UP001205337">
    <property type="component" value="Unassembled WGS sequence"/>
</dbReference>
<evidence type="ECO:0000313" key="5">
    <source>
        <dbReference type="Proteomes" id="UP001205337"/>
    </source>
</evidence>
<dbReference type="PANTHER" id="PTHR43046:SF16">
    <property type="entry name" value="ADP-RIBOSE PYROPHOSPHATASE YJHB-RELATED"/>
    <property type="match status" value="1"/>
</dbReference>
<evidence type="ECO:0000256" key="2">
    <source>
        <dbReference type="ARBA" id="ARBA00022801"/>
    </source>
</evidence>
<dbReference type="SUPFAM" id="SSF55811">
    <property type="entry name" value="Nudix"/>
    <property type="match status" value="1"/>
</dbReference>